<dbReference type="PANTHER" id="PTHR28630:SF29">
    <property type="entry name" value="PROSTAMIDE_PROSTAGLANDIN F SYNTHASE"/>
    <property type="match status" value="1"/>
</dbReference>
<reference evidence="4" key="2">
    <citation type="submission" date="2025-08" db="UniProtKB">
        <authorList>
            <consortium name="Ensembl"/>
        </authorList>
    </citation>
    <scope>IDENTIFICATION</scope>
</reference>
<name>A0A2K6LBB0_RHIBE</name>
<evidence type="ECO:0000256" key="1">
    <source>
        <dbReference type="ARBA" id="ARBA00004496"/>
    </source>
</evidence>
<dbReference type="GO" id="GO:0005737">
    <property type="term" value="C:cytoplasm"/>
    <property type="evidence" value="ECO:0007669"/>
    <property type="project" value="UniProtKB-SubCell"/>
</dbReference>
<keyword evidence="2" id="KW-0963">Cytoplasm</keyword>
<dbReference type="Proteomes" id="UP000233180">
    <property type="component" value="Unassembled WGS sequence"/>
</dbReference>
<evidence type="ECO:0000256" key="2">
    <source>
        <dbReference type="ARBA" id="ARBA00022490"/>
    </source>
</evidence>
<dbReference type="GeneTree" id="ENSGT00940000162566"/>
<dbReference type="InterPro" id="IPR032801">
    <property type="entry name" value="PXL2A/B/C"/>
</dbReference>
<evidence type="ECO:0000313" key="5">
    <source>
        <dbReference type="Proteomes" id="UP000233180"/>
    </source>
</evidence>
<evidence type="ECO:0000256" key="3">
    <source>
        <dbReference type="ARBA" id="ARBA00023002"/>
    </source>
</evidence>
<dbReference type="PANTHER" id="PTHR28630">
    <property type="match status" value="1"/>
</dbReference>
<organism evidence="4 5">
    <name type="scientific">Rhinopithecus bieti</name>
    <name type="common">Black snub-nosed monkey</name>
    <name type="synonym">Pygathrix bieti</name>
    <dbReference type="NCBI Taxonomy" id="61621"/>
    <lineage>
        <taxon>Eukaryota</taxon>
        <taxon>Metazoa</taxon>
        <taxon>Chordata</taxon>
        <taxon>Craniata</taxon>
        <taxon>Vertebrata</taxon>
        <taxon>Euteleostomi</taxon>
        <taxon>Mammalia</taxon>
        <taxon>Eutheria</taxon>
        <taxon>Euarchontoglires</taxon>
        <taxon>Primates</taxon>
        <taxon>Haplorrhini</taxon>
        <taxon>Catarrhini</taxon>
        <taxon>Cercopithecidae</taxon>
        <taxon>Colobinae</taxon>
        <taxon>Rhinopithecus</taxon>
    </lineage>
</organism>
<dbReference type="GO" id="GO:0001516">
    <property type="term" value="P:prostaglandin biosynthetic process"/>
    <property type="evidence" value="ECO:0007669"/>
    <property type="project" value="TreeGrafter"/>
</dbReference>
<evidence type="ECO:0000313" key="4">
    <source>
        <dbReference type="Ensembl" id="ENSRBIP00000020793.1"/>
    </source>
</evidence>
<dbReference type="Ensembl" id="ENSRBIT00000044675.1">
    <property type="protein sequence ID" value="ENSRBIP00000020793.1"/>
    <property type="gene ID" value="ENSRBIG00000034383.1"/>
</dbReference>
<protein>
    <submittedName>
        <fullName evidence="4">Peroxiredoxin like 2B</fullName>
    </submittedName>
</protein>
<dbReference type="GO" id="GO:0047017">
    <property type="term" value="F:prostaglandin F synthase activity"/>
    <property type="evidence" value="ECO:0007669"/>
    <property type="project" value="TreeGrafter"/>
</dbReference>
<dbReference type="AlphaFoldDB" id="A0A2K6LBB0"/>
<accession>A0A2K6LBB0</accession>
<comment type="subcellular location">
    <subcellularLocation>
        <location evidence="1">Cytoplasm</location>
    </subcellularLocation>
</comment>
<proteinExistence type="predicted"/>
<sequence>GSGSQEPGVGSWEPGRAAAAMSTVDLARVGACILKHAVTGEVRPGERRTVGAGLGAGSRPGAHMCGFRFPELYLDESKQFYKELGFKRLWTQASLESGQATWCLRRYNSLSILPAALGKPVRDVAAKAKAVGIQGNLSGDLLQSGGLLVVSKGGDKVLLHFVQKSPGDYVPQEHILQVLGISAEVCASNPPQCDREV</sequence>
<dbReference type="Pfam" id="PF13911">
    <property type="entry name" value="AhpC-TSA_2"/>
    <property type="match status" value="1"/>
</dbReference>
<reference evidence="4" key="3">
    <citation type="submission" date="2025-09" db="UniProtKB">
        <authorList>
            <consortium name="Ensembl"/>
        </authorList>
    </citation>
    <scope>IDENTIFICATION</scope>
</reference>
<keyword evidence="5" id="KW-1185">Reference proteome</keyword>
<keyword evidence="3" id="KW-0560">Oxidoreductase</keyword>
<reference evidence="4 5" key="1">
    <citation type="submission" date="2016-06" db="EMBL/GenBank/DDBJ databases">
        <title>Genome of Rhinopithecus bieti.</title>
        <authorList>
            <person name="Wu"/>
            <person name="C.-I. and Zhang"/>
            <person name="Y."/>
        </authorList>
    </citation>
    <scope>NUCLEOTIDE SEQUENCE</scope>
</reference>